<name>A0A8T2ISY4_9PIPI</name>
<keyword evidence="6" id="KW-0720">Serine protease</keyword>
<gene>
    <name evidence="8" type="ORF">GDO86_017740</name>
</gene>
<keyword evidence="4" id="KW-1015">Disulfide bond</keyword>
<dbReference type="SMART" id="SM00020">
    <property type="entry name" value="Tryp_SPc"/>
    <property type="match status" value="1"/>
</dbReference>
<sequence>RIVGGSIATEGAWPWQISLVYNKSHLCGGSLISRQWVLTAAHCFKLSLSPSMYNVLLGAYQLSIFGPNEILLGVKTIIVNSKYNSTSNFADIALVELTSPISYSKYIQPICIPPTADNFTEGMECWVTGWGKLNSKDPLPYPQTLQQVMTPFISRPTCETMYRNSTGINSQIVPTDQICAGYAAGQKDACQGDSGGPLVCKLQGFWYQVGIVSWAIGCALPNNPGVYTLVPAYKSWLETYNATSDPVGQTHQEDVTSQSLLFKRPSVFIQAPSQGLFAPE</sequence>
<dbReference type="AlphaFoldDB" id="A0A8T2ISY4"/>
<protein>
    <recommendedName>
        <fullName evidence="7">Peptidase S1 domain-containing protein</fullName>
    </recommendedName>
</protein>
<reference evidence="8" key="1">
    <citation type="thesis" date="2020" institute="ProQuest LLC" country="789 East Eisenhower Parkway, Ann Arbor, MI, USA">
        <title>Comparative Genomics and Chromosome Evolution.</title>
        <authorList>
            <person name="Mudd A.B."/>
        </authorList>
    </citation>
    <scope>NUCLEOTIDE SEQUENCE</scope>
    <source>
        <strain evidence="8">Female2</strain>
        <tissue evidence="8">Blood</tissue>
    </source>
</reference>
<dbReference type="GO" id="GO:0006508">
    <property type="term" value="P:proteolysis"/>
    <property type="evidence" value="ECO:0007669"/>
    <property type="project" value="UniProtKB-KW"/>
</dbReference>
<organism evidence="8 9">
    <name type="scientific">Hymenochirus boettgeri</name>
    <name type="common">Congo dwarf clawed frog</name>
    <dbReference type="NCBI Taxonomy" id="247094"/>
    <lineage>
        <taxon>Eukaryota</taxon>
        <taxon>Metazoa</taxon>
        <taxon>Chordata</taxon>
        <taxon>Craniata</taxon>
        <taxon>Vertebrata</taxon>
        <taxon>Euteleostomi</taxon>
        <taxon>Amphibia</taxon>
        <taxon>Batrachia</taxon>
        <taxon>Anura</taxon>
        <taxon>Pipoidea</taxon>
        <taxon>Pipidae</taxon>
        <taxon>Pipinae</taxon>
        <taxon>Hymenochirus</taxon>
    </lineage>
</organism>
<dbReference type="Pfam" id="PF00089">
    <property type="entry name" value="Trypsin"/>
    <property type="match status" value="1"/>
</dbReference>
<dbReference type="FunFam" id="2.40.10.10:FF:000024">
    <property type="entry name" value="Serine protease 53"/>
    <property type="match status" value="1"/>
</dbReference>
<dbReference type="Gene3D" id="2.40.10.10">
    <property type="entry name" value="Trypsin-like serine proteases"/>
    <property type="match status" value="2"/>
</dbReference>
<dbReference type="Proteomes" id="UP000812440">
    <property type="component" value="Chromosome 9"/>
</dbReference>
<evidence type="ECO:0000313" key="8">
    <source>
        <dbReference type="EMBL" id="KAG8433551.1"/>
    </source>
</evidence>
<keyword evidence="9" id="KW-1185">Reference proteome</keyword>
<comment type="caution">
    <text evidence="8">The sequence shown here is derived from an EMBL/GenBank/DDBJ whole genome shotgun (WGS) entry which is preliminary data.</text>
</comment>
<dbReference type="GO" id="GO:0004252">
    <property type="term" value="F:serine-type endopeptidase activity"/>
    <property type="evidence" value="ECO:0007669"/>
    <property type="project" value="InterPro"/>
</dbReference>
<keyword evidence="5" id="KW-0325">Glycoprotein</keyword>
<feature type="domain" description="Peptidase S1" evidence="7">
    <location>
        <begin position="2"/>
        <end position="242"/>
    </location>
</feature>
<dbReference type="InterPro" id="IPR033116">
    <property type="entry name" value="TRYPSIN_SER"/>
</dbReference>
<dbReference type="InterPro" id="IPR001314">
    <property type="entry name" value="Peptidase_S1A"/>
</dbReference>
<dbReference type="PROSITE" id="PS50240">
    <property type="entry name" value="TRYPSIN_DOM"/>
    <property type="match status" value="1"/>
</dbReference>
<dbReference type="PANTHER" id="PTHR24253">
    <property type="entry name" value="TRANSMEMBRANE PROTEASE SERINE"/>
    <property type="match status" value="1"/>
</dbReference>
<evidence type="ECO:0000256" key="4">
    <source>
        <dbReference type="ARBA" id="ARBA00023157"/>
    </source>
</evidence>
<dbReference type="EMBL" id="JAACNH010000009">
    <property type="protein sequence ID" value="KAG8433551.1"/>
    <property type="molecule type" value="Genomic_DNA"/>
</dbReference>
<evidence type="ECO:0000313" key="9">
    <source>
        <dbReference type="Proteomes" id="UP000812440"/>
    </source>
</evidence>
<keyword evidence="2" id="KW-0732">Signal</keyword>
<feature type="non-terminal residue" evidence="8">
    <location>
        <position position="280"/>
    </location>
</feature>
<dbReference type="InterPro" id="IPR018114">
    <property type="entry name" value="TRYPSIN_HIS"/>
</dbReference>
<dbReference type="InterPro" id="IPR009003">
    <property type="entry name" value="Peptidase_S1_PA"/>
</dbReference>
<dbReference type="PANTHER" id="PTHR24253:SF159">
    <property type="entry name" value="SERINE PROTEASE 42"/>
    <property type="match status" value="1"/>
</dbReference>
<evidence type="ECO:0000256" key="1">
    <source>
        <dbReference type="ARBA" id="ARBA00022670"/>
    </source>
</evidence>
<dbReference type="SUPFAM" id="SSF50494">
    <property type="entry name" value="Trypsin-like serine proteases"/>
    <property type="match status" value="1"/>
</dbReference>
<dbReference type="PROSITE" id="PS00134">
    <property type="entry name" value="TRYPSIN_HIS"/>
    <property type="match status" value="1"/>
</dbReference>
<evidence type="ECO:0000256" key="5">
    <source>
        <dbReference type="ARBA" id="ARBA00023180"/>
    </source>
</evidence>
<keyword evidence="1 6" id="KW-0645">Protease</keyword>
<dbReference type="PRINTS" id="PR00722">
    <property type="entry name" value="CHYMOTRYPSIN"/>
</dbReference>
<dbReference type="InterPro" id="IPR043504">
    <property type="entry name" value="Peptidase_S1_PA_chymotrypsin"/>
</dbReference>
<dbReference type="PROSITE" id="PS00135">
    <property type="entry name" value="TRYPSIN_SER"/>
    <property type="match status" value="1"/>
</dbReference>
<dbReference type="CDD" id="cd00190">
    <property type="entry name" value="Tryp_SPc"/>
    <property type="match status" value="1"/>
</dbReference>
<dbReference type="OrthoDB" id="93664at2759"/>
<evidence type="ECO:0000259" key="7">
    <source>
        <dbReference type="PROSITE" id="PS50240"/>
    </source>
</evidence>
<evidence type="ECO:0000256" key="6">
    <source>
        <dbReference type="RuleBase" id="RU363034"/>
    </source>
</evidence>
<evidence type="ECO:0000256" key="3">
    <source>
        <dbReference type="ARBA" id="ARBA00022801"/>
    </source>
</evidence>
<keyword evidence="3 6" id="KW-0378">Hydrolase</keyword>
<proteinExistence type="predicted"/>
<accession>A0A8T2ISY4</accession>
<evidence type="ECO:0000256" key="2">
    <source>
        <dbReference type="ARBA" id="ARBA00022729"/>
    </source>
</evidence>
<dbReference type="InterPro" id="IPR001254">
    <property type="entry name" value="Trypsin_dom"/>
</dbReference>